<dbReference type="EMBL" id="KL584712">
    <property type="protein sequence ID" value="KEQ72226.1"/>
    <property type="molecule type" value="Genomic_DNA"/>
</dbReference>
<organism evidence="1 2">
    <name type="scientific">Aureobasidium namibiae CBS 147.97</name>
    <dbReference type="NCBI Taxonomy" id="1043004"/>
    <lineage>
        <taxon>Eukaryota</taxon>
        <taxon>Fungi</taxon>
        <taxon>Dikarya</taxon>
        <taxon>Ascomycota</taxon>
        <taxon>Pezizomycotina</taxon>
        <taxon>Dothideomycetes</taxon>
        <taxon>Dothideomycetidae</taxon>
        <taxon>Dothideales</taxon>
        <taxon>Saccotheciaceae</taxon>
        <taxon>Aureobasidium</taxon>
    </lineage>
</organism>
<name>A0A074XC80_9PEZI</name>
<dbReference type="HOGENOM" id="CLU_874302_0_0_1"/>
<dbReference type="Proteomes" id="UP000027730">
    <property type="component" value="Unassembled WGS sequence"/>
</dbReference>
<protein>
    <submittedName>
        <fullName evidence="1">Uncharacterized protein</fullName>
    </submittedName>
</protein>
<dbReference type="RefSeq" id="XP_013426451.1">
    <property type="nucleotide sequence ID" value="XM_013570997.1"/>
</dbReference>
<evidence type="ECO:0000313" key="1">
    <source>
        <dbReference type="EMBL" id="KEQ72226.1"/>
    </source>
</evidence>
<reference evidence="1 2" key="1">
    <citation type="journal article" date="2014" name="BMC Genomics">
        <title>Genome sequencing of four Aureobasidium pullulans varieties: biotechnological potential, stress tolerance, and description of new species.</title>
        <authorList>
            <person name="Gostin Ar C."/>
            <person name="Ohm R.A."/>
            <person name="Kogej T."/>
            <person name="Sonjak S."/>
            <person name="Turk M."/>
            <person name="Zajc J."/>
            <person name="Zalar P."/>
            <person name="Grube M."/>
            <person name="Sun H."/>
            <person name="Han J."/>
            <person name="Sharma A."/>
            <person name="Chiniquy J."/>
            <person name="Ngan C.Y."/>
            <person name="Lipzen A."/>
            <person name="Barry K."/>
            <person name="Grigoriev I.V."/>
            <person name="Gunde-Cimerman N."/>
        </authorList>
    </citation>
    <scope>NUCLEOTIDE SEQUENCE [LARGE SCALE GENOMIC DNA]</scope>
    <source>
        <strain evidence="1 2">CBS 147.97</strain>
    </source>
</reference>
<proteinExistence type="predicted"/>
<dbReference type="AlphaFoldDB" id="A0A074XC80"/>
<dbReference type="PROSITE" id="PS51257">
    <property type="entry name" value="PROKAR_LIPOPROTEIN"/>
    <property type="match status" value="1"/>
</dbReference>
<accession>A0A074XC80</accession>
<gene>
    <name evidence="1" type="ORF">M436DRAFT_83120</name>
</gene>
<dbReference type="STRING" id="1043004.A0A074XC80"/>
<keyword evidence="2" id="KW-1185">Reference proteome</keyword>
<dbReference type="GeneID" id="25417112"/>
<evidence type="ECO:0000313" key="2">
    <source>
        <dbReference type="Proteomes" id="UP000027730"/>
    </source>
</evidence>
<dbReference type="OrthoDB" id="2830640at2759"/>
<sequence length="270" mass="30251">MTRFPYTPQLFWSRTCSLHNGFFGCEYSLPPATVPYSTYFRMAVKSPKNQGLPDYDSPHGSLAYEWSEMGFLSSSSTSRNILICFNVPDSVIVGLQESLPTMLQDLQGPYALHIPLLEQLTMLYDMSIGHVQGTVASIEEAVLKLASENDRIVDLDDPPSKRRKEQLAAVFEISRHATQLVETTQMAVDTVDRMRVECESFAAAQKTPDRTLAQRARRLAFVHSMVKGLTARAVTNEKRLANEQSLLSNLIAQDNSEILQRLAAANNDEY</sequence>